<evidence type="ECO:0000259" key="7">
    <source>
        <dbReference type="Pfam" id="PF20511"/>
    </source>
</evidence>
<dbReference type="PANTHER" id="PTHR42742">
    <property type="entry name" value="TRANSCRIPTIONAL REPRESSOR MPRA"/>
    <property type="match status" value="1"/>
</dbReference>
<gene>
    <name evidence="9" type="primary">yvyI</name>
    <name evidence="9" type="ORF">NCTC11190_02171</name>
</gene>
<feature type="binding site" evidence="5">
    <location>
        <position position="120"/>
    </location>
    <ligand>
        <name>Zn(2+)</name>
        <dbReference type="ChEBI" id="CHEBI:29105"/>
    </ligand>
</feature>
<dbReference type="EMBL" id="UGVL01000001">
    <property type="protein sequence ID" value="SUE34933.1"/>
    <property type="molecule type" value="Genomic_DNA"/>
</dbReference>
<dbReference type="AlphaFoldDB" id="A0A379MTS7"/>
<feature type="domain" description="Mannose-6-phosphate isomerase cupin" evidence="8">
    <location>
        <begin position="246"/>
        <end position="321"/>
    </location>
</feature>
<evidence type="ECO:0000256" key="5">
    <source>
        <dbReference type="PIRSR" id="PIRSR036894-1"/>
    </source>
</evidence>
<feature type="binding site" evidence="5">
    <location>
        <position position="178"/>
    </location>
    <ligand>
        <name>Zn(2+)</name>
        <dbReference type="ChEBI" id="CHEBI:29105"/>
    </ligand>
</feature>
<dbReference type="PANTHER" id="PTHR42742:SF3">
    <property type="entry name" value="FRUCTOKINASE"/>
    <property type="match status" value="1"/>
</dbReference>
<protein>
    <recommendedName>
        <fullName evidence="3">Phosphohexomutase</fullName>
    </recommendedName>
    <alternativeName>
        <fullName evidence="4">Phosphomannose isomerase</fullName>
    </alternativeName>
</protein>
<reference evidence="9 10" key="1">
    <citation type="submission" date="2018-06" db="EMBL/GenBank/DDBJ databases">
        <authorList>
            <consortium name="Pathogen Informatics"/>
            <person name="Doyle S."/>
        </authorList>
    </citation>
    <scope>NUCLEOTIDE SEQUENCE [LARGE SCALE GENOMIC DNA]</scope>
    <source>
        <strain evidence="9 10">NCTC11190</strain>
    </source>
</reference>
<dbReference type="InterPro" id="IPR014628">
    <property type="entry name" value="Man6P_isomerase_Firm_short"/>
</dbReference>
<evidence type="ECO:0000259" key="8">
    <source>
        <dbReference type="Pfam" id="PF21621"/>
    </source>
</evidence>
<evidence type="ECO:0000256" key="4">
    <source>
        <dbReference type="ARBA" id="ARBA00030762"/>
    </source>
</evidence>
<dbReference type="GO" id="GO:0008270">
    <property type="term" value="F:zinc ion binding"/>
    <property type="evidence" value="ECO:0007669"/>
    <property type="project" value="InterPro"/>
</dbReference>
<feature type="domain" description="Phosphomannose isomerase type I catalytic" evidence="7">
    <location>
        <begin position="6"/>
        <end position="114"/>
    </location>
</feature>
<dbReference type="GO" id="GO:0004476">
    <property type="term" value="F:mannose-6-phosphate isomerase activity"/>
    <property type="evidence" value="ECO:0007669"/>
    <property type="project" value="InterPro"/>
</dbReference>
<comment type="cofactor">
    <cofactor evidence="5">
        <name>Zn(2+)</name>
        <dbReference type="ChEBI" id="CHEBI:29105"/>
    </cofactor>
    <text evidence="5">Binds 1 zinc ion per subunit.</text>
</comment>
<dbReference type="InterPro" id="IPR011051">
    <property type="entry name" value="RmlC_Cupin_sf"/>
</dbReference>
<dbReference type="OrthoDB" id="9808275at2"/>
<dbReference type="Pfam" id="PF20511">
    <property type="entry name" value="PMI_typeI_cat"/>
    <property type="match status" value="1"/>
</dbReference>
<evidence type="ECO:0000256" key="1">
    <source>
        <dbReference type="ARBA" id="ARBA00022723"/>
    </source>
</evidence>
<dbReference type="Pfam" id="PF21621">
    <property type="entry name" value="MPI_cupin_dom"/>
    <property type="match status" value="1"/>
</dbReference>
<accession>A0A379MTS7</accession>
<keyword evidence="2 5" id="KW-0862">Zinc</keyword>
<evidence type="ECO:0000256" key="2">
    <source>
        <dbReference type="ARBA" id="ARBA00022833"/>
    </source>
</evidence>
<dbReference type="InterPro" id="IPR046457">
    <property type="entry name" value="PMI_typeI_cat"/>
</dbReference>
<evidence type="ECO:0000256" key="6">
    <source>
        <dbReference type="PIRSR" id="PIRSR036894-2"/>
    </source>
</evidence>
<dbReference type="STRING" id="880526.GCA_000427365_01647"/>
<dbReference type="SUPFAM" id="SSF51182">
    <property type="entry name" value="RmlC-like cupins"/>
    <property type="match status" value="1"/>
</dbReference>
<feature type="binding site" evidence="5">
    <location>
        <position position="103"/>
    </location>
    <ligand>
        <name>Zn(2+)</name>
        <dbReference type="ChEBI" id="CHEBI:29105"/>
    </ligand>
</feature>
<feature type="active site" evidence="6">
    <location>
        <position position="198"/>
    </location>
</feature>
<name>A0A379MTS7_9BACT</name>
<dbReference type="InterPro" id="IPR049071">
    <property type="entry name" value="MPI_cupin_dom"/>
</dbReference>
<keyword evidence="9" id="KW-0413">Isomerase</keyword>
<evidence type="ECO:0000313" key="10">
    <source>
        <dbReference type="Proteomes" id="UP000255233"/>
    </source>
</evidence>
<sequence>MLYPLKFKPIYKERIWGGRKIETVFGKKLPETEKIGESWELSGVDGDISVVANGKLKGNNLQELIEIYMGDLVGDKVFEKYGEEFPLLIKLIDADDNLSIQVHPDDKLAAERHHSFGKTEMWYVVGHEPDARLYLGFNQPVDKEKYLKYLEAGKLAELLNAYKVEDGDSYFIPAGTIHAIGKGLLIAEIQQTSDITYRVFDWNRVDPKTGKGRELHTALALDAIEYKARSDYKTVAAPRTNAPVTLEKCPYFQTNSLIVDGTAERDYAPLDSFVILICLDGKLELEYEGGTETLKKGETVLIPAEMNEITLQGNGKTLEVYVP</sequence>
<dbReference type="GO" id="GO:0005975">
    <property type="term" value="P:carbohydrate metabolic process"/>
    <property type="evidence" value="ECO:0007669"/>
    <property type="project" value="InterPro"/>
</dbReference>
<keyword evidence="1 5" id="KW-0479">Metal-binding</keyword>
<organism evidence="9 10">
    <name type="scientific">Rikenella microfusus</name>
    <dbReference type="NCBI Taxonomy" id="28139"/>
    <lineage>
        <taxon>Bacteria</taxon>
        <taxon>Pseudomonadati</taxon>
        <taxon>Bacteroidota</taxon>
        <taxon>Bacteroidia</taxon>
        <taxon>Bacteroidales</taxon>
        <taxon>Rikenellaceae</taxon>
        <taxon>Rikenella</taxon>
    </lineage>
</organism>
<dbReference type="InterPro" id="IPR051804">
    <property type="entry name" value="Carb_Metab_Reg_Kinase/Isom"/>
</dbReference>
<dbReference type="CDD" id="cd07010">
    <property type="entry name" value="cupin_PMI_type_I_N_bac"/>
    <property type="match status" value="1"/>
</dbReference>
<dbReference type="RefSeq" id="WP_037291755.1">
    <property type="nucleotide sequence ID" value="NZ_UGVL01000001.1"/>
</dbReference>
<dbReference type="InterPro" id="IPR014710">
    <property type="entry name" value="RmlC-like_jellyroll"/>
</dbReference>
<dbReference type="PIRSF" id="PIRSF036894">
    <property type="entry name" value="PMI_Firm_short"/>
    <property type="match status" value="1"/>
</dbReference>
<evidence type="ECO:0000313" key="9">
    <source>
        <dbReference type="EMBL" id="SUE34933.1"/>
    </source>
</evidence>
<evidence type="ECO:0000256" key="3">
    <source>
        <dbReference type="ARBA" id="ARBA00029741"/>
    </source>
</evidence>
<dbReference type="Gene3D" id="2.60.120.10">
    <property type="entry name" value="Jelly Rolls"/>
    <property type="match status" value="2"/>
</dbReference>
<keyword evidence="10" id="KW-1185">Reference proteome</keyword>
<proteinExistence type="predicted"/>
<dbReference type="Proteomes" id="UP000255233">
    <property type="component" value="Unassembled WGS sequence"/>
</dbReference>